<protein>
    <submittedName>
        <fullName evidence="2">Uncharacterized protein</fullName>
    </submittedName>
</protein>
<evidence type="ECO:0000313" key="3">
    <source>
        <dbReference type="Proteomes" id="UP000785679"/>
    </source>
</evidence>
<dbReference type="Proteomes" id="UP000785679">
    <property type="component" value="Unassembled WGS sequence"/>
</dbReference>
<feature type="compositionally biased region" description="Polar residues" evidence="1">
    <location>
        <begin position="1300"/>
        <end position="1371"/>
    </location>
</feature>
<feature type="region of interest" description="Disordered" evidence="1">
    <location>
        <begin position="904"/>
        <end position="926"/>
    </location>
</feature>
<feature type="compositionally biased region" description="Basic and acidic residues" evidence="1">
    <location>
        <begin position="1107"/>
        <end position="1116"/>
    </location>
</feature>
<gene>
    <name evidence="2" type="ORF">FGO68_gene3208</name>
</gene>
<name>A0A8J8P5I4_HALGN</name>
<feature type="region of interest" description="Disordered" evidence="1">
    <location>
        <begin position="604"/>
        <end position="627"/>
    </location>
</feature>
<proteinExistence type="predicted"/>
<feature type="region of interest" description="Disordered" evidence="1">
    <location>
        <begin position="968"/>
        <end position="994"/>
    </location>
</feature>
<organism evidence="2 3">
    <name type="scientific">Halteria grandinella</name>
    <dbReference type="NCBI Taxonomy" id="5974"/>
    <lineage>
        <taxon>Eukaryota</taxon>
        <taxon>Sar</taxon>
        <taxon>Alveolata</taxon>
        <taxon>Ciliophora</taxon>
        <taxon>Intramacronucleata</taxon>
        <taxon>Spirotrichea</taxon>
        <taxon>Stichotrichia</taxon>
        <taxon>Sporadotrichida</taxon>
        <taxon>Halteriidae</taxon>
        <taxon>Halteria</taxon>
    </lineage>
</organism>
<keyword evidence="3" id="KW-1185">Reference proteome</keyword>
<feature type="compositionally biased region" description="Polar residues" evidence="1">
    <location>
        <begin position="978"/>
        <end position="994"/>
    </location>
</feature>
<sequence>MLTGWSQVKIQDYSQQPFNVFLPQPPPNNGTLSSYLPTSLPSQTDIAFNRGISSPTNNTGILLSQHHQKMLLIDQQKQATSFMPAGSKGNRFMMNMMLKKNKKSKGTTGNSTRGGKRIAQSAAGKQQKNQVDDRLIPKAVVEGGRLRVELNGASILDERDRNEFDEYLGIGDMPLEAKLDERELQEQAPPQMPVVDTNNLRKLQDEQRDIEAKLKFIDGLINQQQNPQPKYFGGGILKKHTTEDFVVNLEQYQRAMEDIRKTMEELHGSKPHNMRNAQIFSIQEANSQSSLNNMQTTTLKSLQDYNTPQSQNLTAKKYYTQYEDMIQQPQQQQILNQRQVLSVIPTIPNASDEVDKVSMSSHYTNDARLYDATLMRQSIDSAQLRHSIKSASFASGNKLDFISNNIDSPKKDDYLPKAKKQGMKQPQIITVIGKSNSSTSNATGTLVRQSDIMSERLLAGVHAPVIEDTREETTIEHDRDDSDIMVGEPLVGNQHIVINDNQLAMTKVDLVFDQDMDHKSIYESKMYRARTQVTNPNFKQKAKPGKTPITQDQSADQISSQALLPHQDIGSLPAPQTKALNRDSNPFKSPIKVPREQLTITNQVSKETDTSSIDRVPSQTQQYTDEQSVLENPLPLLPGDTPLIKPAGQGPAFFGAPIPPLLQENSKQIDDKRLTELGKRAVQLNRQSKSRLEVLDNSVIYQQDGDLSKGVLYFKNLDSLKSFLLNKKRPIYSRKGNKVFQTEDAVTGLKLTRTESEQDDEKSRTIKADIQKKRQYLHQTLTNLMPQIQLRSMQQRAQQKANFQQNIDYVQKKVMGQTHSILPNANITNGFSIVGGGKGKSQISLSTAIGRPREMTWAPMTNIQQYPFEDMMNPDGIIDLRILGSITPAGVVIPNGSHLRTFSRQQQDSMINGRSESSPGMSRNGMRNLSQMSKRLQTFYGLQPATYESAAPNSKAGFRGSKVLQASNKKMNHHESEQSIGSDSNDTNSSRQTAGQRQVVFFKTSTSNFKQLENGGGTFMMQYPTLRPRLNEETKPGNHTVAMQQQQFMKGQQESHFSRTHNGFATSQSAGVPIVGVRVQQETSMLRMSRGIERNKIRQTSIPGVKNQEDGVKEGPAESPSGQERARKHVIFSSYEGKSQKHPQTSPAPYSLAQEGGRQVYSTKNGAAHPQFEELLAEKKLNLPPTRNTVGMRVPPIYPTRAANNANNMASFSSRPDSKKSETRAMIAGSFFGSHADYNESQTQQRPSKEESGSMPPLRGSIKTTTNSNNKGKRVSNDGKTPPLINNYEQSPNGKRPSQKKLSLENNTKSPNGNMSSLKGLAQYTSPSGPNQHGSSSQFNMDISHNMNQKSNKSYSKMDQTIAQKKFSVQK</sequence>
<feature type="region of interest" description="Disordered" evidence="1">
    <location>
        <begin position="535"/>
        <end position="557"/>
    </location>
</feature>
<feature type="region of interest" description="Disordered" evidence="1">
    <location>
        <begin position="101"/>
        <end position="131"/>
    </location>
</feature>
<evidence type="ECO:0000256" key="1">
    <source>
        <dbReference type="SAM" id="MobiDB-lite"/>
    </source>
</evidence>
<feature type="region of interest" description="Disordered" evidence="1">
    <location>
        <begin position="1186"/>
        <end position="1371"/>
    </location>
</feature>
<feature type="region of interest" description="Disordered" evidence="1">
    <location>
        <begin position="1098"/>
        <end position="1156"/>
    </location>
</feature>
<comment type="caution">
    <text evidence="2">The sequence shown here is derived from an EMBL/GenBank/DDBJ whole genome shotgun (WGS) entry which is preliminary data.</text>
</comment>
<dbReference type="EMBL" id="RRYP01000208">
    <property type="protein sequence ID" value="TNV87811.1"/>
    <property type="molecule type" value="Genomic_DNA"/>
</dbReference>
<reference evidence="2" key="1">
    <citation type="submission" date="2019-06" db="EMBL/GenBank/DDBJ databases">
        <authorList>
            <person name="Zheng W."/>
        </authorList>
    </citation>
    <scope>NUCLEOTIDE SEQUENCE</scope>
    <source>
        <strain evidence="2">QDHG01</strain>
    </source>
</reference>
<accession>A0A8J8P5I4</accession>
<evidence type="ECO:0000313" key="2">
    <source>
        <dbReference type="EMBL" id="TNV87811.1"/>
    </source>
</evidence>